<dbReference type="EMBL" id="DS547098">
    <property type="protein sequence ID" value="EDR09956.1"/>
    <property type="molecule type" value="Genomic_DNA"/>
</dbReference>
<dbReference type="HOGENOM" id="CLU_143683_2_0_1"/>
<feature type="region of interest" description="Disordered" evidence="1">
    <location>
        <begin position="90"/>
        <end position="109"/>
    </location>
</feature>
<dbReference type="PANTHER" id="PTHR37450">
    <property type="entry name" value="CIPC PROTEIN"/>
    <property type="match status" value="1"/>
</dbReference>
<sequence length="109" mass="12474">MGWFSNDSDQAAAYDQVNTIWHWRFKPPFRTDLNFQAASYEASKAYENHIRANGQPTSHAEAKEILAGFTGAFVDRLVETKGLDYIDTEEAKRHARRETEQAWSSAGQY</sequence>
<dbReference type="KEGG" id="lbc:LACBIDRAFT_318330"/>
<dbReference type="PANTHER" id="PTHR37450:SF1">
    <property type="entry name" value="CIPC PROTEIN"/>
    <property type="match status" value="1"/>
</dbReference>
<evidence type="ECO:0000313" key="2">
    <source>
        <dbReference type="EMBL" id="EDR09956.1"/>
    </source>
</evidence>
<accession>B0D6H7</accession>
<evidence type="ECO:0000256" key="1">
    <source>
        <dbReference type="SAM" id="MobiDB-lite"/>
    </source>
</evidence>
<keyword evidence="3" id="KW-1185">Reference proteome</keyword>
<name>B0D6H7_LACBS</name>
<proteinExistence type="predicted"/>
<dbReference type="Proteomes" id="UP000001194">
    <property type="component" value="Unassembled WGS sequence"/>
</dbReference>
<dbReference type="Pfam" id="PF12585">
    <property type="entry name" value="DUF3759"/>
    <property type="match status" value="1"/>
</dbReference>
<reference evidence="2 3" key="1">
    <citation type="journal article" date="2008" name="Nature">
        <title>The genome of Laccaria bicolor provides insights into mycorrhizal symbiosis.</title>
        <authorList>
            <person name="Martin F."/>
            <person name="Aerts A."/>
            <person name="Ahren D."/>
            <person name="Brun A."/>
            <person name="Danchin E.G.J."/>
            <person name="Duchaussoy F."/>
            <person name="Gibon J."/>
            <person name="Kohler A."/>
            <person name="Lindquist E."/>
            <person name="Pereda V."/>
            <person name="Salamov A."/>
            <person name="Shapiro H.J."/>
            <person name="Wuyts J."/>
            <person name="Blaudez D."/>
            <person name="Buee M."/>
            <person name="Brokstein P."/>
            <person name="Canbaeck B."/>
            <person name="Cohen D."/>
            <person name="Courty P.E."/>
            <person name="Coutinho P.M."/>
            <person name="Delaruelle C."/>
            <person name="Detter J.C."/>
            <person name="Deveau A."/>
            <person name="DiFazio S."/>
            <person name="Duplessis S."/>
            <person name="Fraissinet-Tachet L."/>
            <person name="Lucic E."/>
            <person name="Frey-Klett P."/>
            <person name="Fourrey C."/>
            <person name="Feussner I."/>
            <person name="Gay G."/>
            <person name="Grimwood J."/>
            <person name="Hoegger P.J."/>
            <person name="Jain P."/>
            <person name="Kilaru S."/>
            <person name="Labbe J."/>
            <person name="Lin Y.C."/>
            <person name="Legue V."/>
            <person name="Le Tacon F."/>
            <person name="Marmeisse R."/>
            <person name="Melayah D."/>
            <person name="Montanini B."/>
            <person name="Muratet M."/>
            <person name="Nehls U."/>
            <person name="Niculita-Hirzel H."/>
            <person name="Oudot-Le Secq M.P."/>
            <person name="Peter M."/>
            <person name="Quesneville H."/>
            <person name="Rajashekar B."/>
            <person name="Reich M."/>
            <person name="Rouhier N."/>
            <person name="Schmutz J."/>
            <person name="Yin T."/>
            <person name="Chalot M."/>
            <person name="Henrissat B."/>
            <person name="Kuees U."/>
            <person name="Lucas S."/>
            <person name="Van de Peer Y."/>
            <person name="Podila G.K."/>
            <person name="Polle A."/>
            <person name="Pukkila P.J."/>
            <person name="Richardson P.M."/>
            <person name="Rouze P."/>
            <person name="Sanders I.R."/>
            <person name="Stajich J.E."/>
            <person name="Tunlid A."/>
            <person name="Tuskan G."/>
            <person name="Grigoriev I.V."/>
        </authorList>
    </citation>
    <scope>NUCLEOTIDE SEQUENCE [LARGE SCALE GENOMIC DNA]</scope>
    <source>
        <strain evidence="3">S238N-H82 / ATCC MYA-4686</strain>
    </source>
</reference>
<protein>
    <submittedName>
        <fullName evidence="2">Concanamycin induced protein 2</fullName>
    </submittedName>
</protein>
<dbReference type="InParanoid" id="B0D6H7"/>
<dbReference type="GeneID" id="6075156"/>
<dbReference type="InterPro" id="IPR022234">
    <property type="entry name" value="DUF3759"/>
</dbReference>
<feature type="compositionally biased region" description="Basic and acidic residues" evidence="1">
    <location>
        <begin position="90"/>
        <end position="100"/>
    </location>
</feature>
<dbReference type="AlphaFoldDB" id="B0D6H7"/>
<dbReference type="OrthoDB" id="9895617at2759"/>
<organism evidence="3">
    <name type="scientific">Laccaria bicolor (strain S238N-H82 / ATCC MYA-4686)</name>
    <name type="common">Bicoloured deceiver</name>
    <name type="synonym">Laccaria laccata var. bicolor</name>
    <dbReference type="NCBI Taxonomy" id="486041"/>
    <lineage>
        <taxon>Eukaryota</taxon>
        <taxon>Fungi</taxon>
        <taxon>Dikarya</taxon>
        <taxon>Basidiomycota</taxon>
        <taxon>Agaricomycotina</taxon>
        <taxon>Agaricomycetes</taxon>
        <taxon>Agaricomycetidae</taxon>
        <taxon>Agaricales</taxon>
        <taxon>Agaricineae</taxon>
        <taxon>Hydnangiaceae</taxon>
        <taxon>Laccaria</taxon>
    </lineage>
</organism>
<evidence type="ECO:0000313" key="3">
    <source>
        <dbReference type="Proteomes" id="UP000001194"/>
    </source>
</evidence>
<gene>
    <name evidence="2" type="ORF">LACBIDRAFT_318330</name>
</gene>
<dbReference type="RefSeq" id="XP_001879341.1">
    <property type="nucleotide sequence ID" value="XM_001879306.1"/>
</dbReference>